<evidence type="ECO:0000313" key="3">
    <source>
        <dbReference type="EMBL" id="EON75931.1"/>
    </source>
</evidence>
<dbReference type="AlphaFoldDB" id="R7ZP90"/>
<dbReference type="SUPFAM" id="SSF56436">
    <property type="entry name" value="C-type lectin-like"/>
    <property type="match status" value="1"/>
</dbReference>
<dbReference type="EMBL" id="AQHR01000091">
    <property type="protein sequence ID" value="EON75931.1"/>
    <property type="molecule type" value="Genomic_DNA"/>
</dbReference>
<dbReference type="InterPro" id="IPR016187">
    <property type="entry name" value="CTDL_fold"/>
</dbReference>
<dbReference type="Pfam" id="PF03781">
    <property type="entry name" value="FGE-sulfatase"/>
    <property type="match status" value="1"/>
</dbReference>
<comment type="caution">
    <text evidence="3">The sequence shown here is derived from an EMBL/GenBank/DDBJ whole genome shotgun (WGS) entry which is preliminary data.</text>
</comment>
<dbReference type="STRING" id="1232681.ADIS_3519"/>
<gene>
    <name evidence="3" type="ORF">ADIS_3519</name>
</gene>
<feature type="chain" id="PRO_5004450961" evidence="1">
    <location>
        <begin position="23"/>
        <end position="265"/>
    </location>
</feature>
<dbReference type="PANTHER" id="PTHR23150:SF19">
    <property type="entry name" value="FORMYLGLYCINE-GENERATING ENZYME"/>
    <property type="match status" value="1"/>
</dbReference>
<dbReference type="InterPro" id="IPR005532">
    <property type="entry name" value="SUMF_dom"/>
</dbReference>
<dbReference type="InterPro" id="IPR051043">
    <property type="entry name" value="Sulfatase_Mod_Factor_Kinase"/>
</dbReference>
<organism evidence="3 4">
    <name type="scientific">Lunatimonas lonarensis</name>
    <dbReference type="NCBI Taxonomy" id="1232681"/>
    <lineage>
        <taxon>Bacteria</taxon>
        <taxon>Pseudomonadati</taxon>
        <taxon>Bacteroidota</taxon>
        <taxon>Cytophagia</taxon>
        <taxon>Cytophagales</taxon>
        <taxon>Cyclobacteriaceae</taxon>
    </lineage>
</organism>
<accession>R7ZP90</accession>
<feature type="domain" description="Sulfatase-modifying factor enzyme-like" evidence="2">
    <location>
        <begin position="43"/>
        <end position="254"/>
    </location>
</feature>
<evidence type="ECO:0000313" key="4">
    <source>
        <dbReference type="Proteomes" id="UP000013909"/>
    </source>
</evidence>
<name>R7ZP90_9BACT</name>
<dbReference type="GO" id="GO:0120147">
    <property type="term" value="F:formylglycine-generating oxidase activity"/>
    <property type="evidence" value="ECO:0007669"/>
    <property type="project" value="TreeGrafter"/>
</dbReference>
<proteinExistence type="predicted"/>
<keyword evidence="4" id="KW-1185">Reference proteome</keyword>
<keyword evidence="1" id="KW-0732">Signal</keyword>
<evidence type="ECO:0000256" key="1">
    <source>
        <dbReference type="SAM" id="SignalP"/>
    </source>
</evidence>
<feature type="signal peptide" evidence="1">
    <location>
        <begin position="1"/>
        <end position="22"/>
    </location>
</feature>
<dbReference type="Gene3D" id="3.90.1580.10">
    <property type="entry name" value="paralog of FGE (formylglycine-generating enzyme)"/>
    <property type="match status" value="1"/>
</dbReference>
<dbReference type="InterPro" id="IPR042095">
    <property type="entry name" value="SUMF_sf"/>
</dbReference>
<sequence length="265" mass="29957">MRTMEKTIMLLAALLMVNNASAQEENMALVKGGIYSPLYGVGEQTEIRVEDFYLDIVPVTYADFQQFIVDQPKWRKSNVTKLFADLRYLSNWIDDKNAPPSLLDKPVTMVSWFAAKAYCECQGKRLPTVDEWEYAAMASASKRDARPDSLYNISILRSYEQPRTYLKTVGSSEANYWGIKDMHGVVWEWTHDFNSIILTGESRNNGNTDASLFCAGGALGAKDMMNYAAFMRYAMRASLKANYSLTTLGFRCAKEGSPQNQITFN</sequence>
<evidence type="ECO:0000259" key="2">
    <source>
        <dbReference type="Pfam" id="PF03781"/>
    </source>
</evidence>
<protein>
    <submittedName>
        <fullName evidence="3">Putative signal peptide protein</fullName>
    </submittedName>
</protein>
<reference evidence="3 4" key="1">
    <citation type="submission" date="2013-02" db="EMBL/GenBank/DDBJ databases">
        <title>A novel strain isolated from Lonar lake, Maharashtra, India.</title>
        <authorList>
            <person name="Singh A."/>
        </authorList>
    </citation>
    <scope>NUCLEOTIDE SEQUENCE [LARGE SCALE GENOMIC DNA]</scope>
    <source>
        <strain evidence="3 4">AK24</strain>
    </source>
</reference>
<dbReference type="PATRIC" id="fig|1288963.3.peg.3510"/>
<dbReference type="Proteomes" id="UP000013909">
    <property type="component" value="Unassembled WGS sequence"/>
</dbReference>
<dbReference type="PANTHER" id="PTHR23150">
    <property type="entry name" value="SULFATASE MODIFYING FACTOR 1, 2"/>
    <property type="match status" value="1"/>
</dbReference>